<dbReference type="InterPro" id="IPR029055">
    <property type="entry name" value="Ntn_hydrolases_N"/>
</dbReference>
<comment type="caution">
    <text evidence="1">The sequence shown here is derived from an EMBL/GenBank/DDBJ whole genome shotgun (WGS) entry which is preliminary data.</text>
</comment>
<keyword evidence="2" id="KW-1185">Reference proteome</keyword>
<dbReference type="SUPFAM" id="SSF56235">
    <property type="entry name" value="N-terminal nucleophile aminohydrolases (Ntn hydrolases)"/>
    <property type="match status" value="1"/>
</dbReference>
<gene>
    <name evidence="1" type="ORF">ACFFIA_38160</name>
</gene>
<accession>A0ABV6MFU1</accession>
<dbReference type="Proteomes" id="UP001589867">
    <property type="component" value="Unassembled WGS sequence"/>
</dbReference>
<organism evidence="1 2">
    <name type="scientific">Phytohabitans kaempferiae</name>
    <dbReference type="NCBI Taxonomy" id="1620943"/>
    <lineage>
        <taxon>Bacteria</taxon>
        <taxon>Bacillati</taxon>
        <taxon>Actinomycetota</taxon>
        <taxon>Actinomycetes</taxon>
        <taxon>Micromonosporales</taxon>
        <taxon>Micromonosporaceae</taxon>
    </lineage>
</organism>
<evidence type="ECO:0000313" key="2">
    <source>
        <dbReference type="Proteomes" id="UP001589867"/>
    </source>
</evidence>
<dbReference type="RefSeq" id="WP_377261396.1">
    <property type="nucleotide sequence ID" value="NZ_JBHLUH010000084.1"/>
</dbReference>
<name>A0ABV6MFU1_9ACTN</name>
<dbReference type="EMBL" id="JBHLUH010000084">
    <property type="protein sequence ID" value="MFC0533446.1"/>
    <property type="molecule type" value="Genomic_DNA"/>
</dbReference>
<evidence type="ECO:0000313" key="1">
    <source>
        <dbReference type="EMBL" id="MFC0533446.1"/>
    </source>
</evidence>
<sequence>MIIHRHKPLYAPRGVVATSQPLAASAGLDVLRRGGNARSSRAS</sequence>
<protein>
    <submittedName>
        <fullName evidence="1">Uncharacterized protein</fullName>
    </submittedName>
</protein>
<proteinExistence type="predicted"/>
<reference evidence="1 2" key="1">
    <citation type="submission" date="2024-09" db="EMBL/GenBank/DDBJ databases">
        <authorList>
            <person name="Sun Q."/>
            <person name="Mori K."/>
        </authorList>
    </citation>
    <scope>NUCLEOTIDE SEQUENCE [LARGE SCALE GENOMIC DNA]</scope>
    <source>
        <strain evidence="1 2">TBRC 3947</strain>
    </source>
</reference>